<feature type="domain" description="HAT C-terminal dimerisation" evidence="1">
    <location>
        <begin position="38"/>
        <end position="81"/>
    </location>
</feature>
<dbReference type="InterPro" id="IPR012337">
    <property type="entry name" value="RNaseH-like_sf"/>
</dbReference>
<dbReference type="InterPro" id="IPR008906">
    <property type="entry name" value="HATC_C_dom"/>
</dbReference>
<evidence type="ECO:0000259" key="1">
    <source>
        <dbReference type="Pfam" id="PF05699"/>
    </source>
</evidence>
<dbReference type="GO" id="GO:0046983">
    <property type="term" value="F:protein dimerization activity"/>
    <property type="evidence" value="ECO:0007669"/>
    <property type="project" value="InterPro"/>
</dbReference>
<keyword evidence="3" id="KW-1185">Reference proteome</keyword>
<dbReference type="EMBL" id="OV651815">
    <property type="protein sequence ID" value="CAH1108743.1"/>
    <property type="molecule type" value="Genomic_DNA"/>
</dbReference>
<evidence type="ECO:0000313" key="2">
    <source>
        <dbReference type="EMBL" id="CAH1108743.1"/>
    </source>
</evidence>
<protein>
    <recommendedName>
        <fullName evidence="1">HAT C-terminal dimerisation domain-containing protein</fullName>
    </recommendedName>
</protein>
<dbReference type="Proteomes" id="UP001153636">
    <property type="component" value="Chromosome 3"/>
</dbReference>
<dbReference type="SUPFAM" id="SSF53098">
    <property type="entry name" value="Ribonuclease H-like"/>
    <property type="match status" value="1"/>
</dbReference>
<name>A0A9P0CYE1_9CUCU</name>
<proteinExistence type="predicted"/>
<gene>
    <name evidence="2" type="ORF">PSYICH_LOCUS8919</name>
</gene>
<evidence type="ECO:0000313" key="3">
    <source>
        <dbReference type="Proteomes" id="UP001153636"/>
    </source>
</evidence>
<reference evidence="2" key="1">
    <citation type="submission" date="2022-01" db="EMBL/GenBank/DDBJ databases">
        <authorList>
            <person name="King R."/>
        </authorList>
    </citation>
    <scope>NUCLEOTIDE SEQUENCE</scope>
</reference>
<dbReference type="AlphaFoldDB" id="A0A9P0CYE1"/>
<dbReference type="OrthoDB" id="6769371at2759"/>
<sequence>MRTLMLVSEWNALHRVEWEHPEIAESFWVEVSENKNALDENRFERISKLALALLSLPFSNAAVERAFSLANFIKKKLPNRLAISSADSIIRLRFHLMNNGCISFVLSENILNKFNANMYNTNKENREENEAILNIFAEINN</sequence>
<organism evidence="2 3">
    <name type="scientific">Psylliodes chrysocephalus</name>
    <dbReference type="NCBI Taxonomy" id="3402493"/>
    <lineage>
        <taxon>Eukaryota</taxon>
        <taxon>Metazoa</taxon>
        <taxon>Ecdysozoa</taxon>
        <taxon>Arthropoda</taxon>
        <taxon>Hexapoda</taxon>
        <taxon>Insecta</taxon>
        <taxon>Pterygota</taxon>
        <taxon>Neoptera</taxon>
        <taxon>Endopterygota</taxon>
        <taxon>Coleoptera</taxon>
        <taxon>Polyphaga</taxon>
        <taxon>Cucujiformia</taxon>
        <taxon>Chrysomeloidea</taxon>
        <taxon>Chrysomelidae</taxon>
        <taxon>Galerucinae</taxon>
        <taxon>Alticini</taxon>
        <taxon>Psylliodes</taxon>
    </lineage>
</organism>
<dbReference type="Pfam" id="PF05699">
    <property type="entry name" value="Dimer_Tnp_hAT"/>
    <property type="match status" value="1"/>
</dbReference>
<accession>A0A9P0CYE1</accession>